<dbReference type="Pfam" id="PF06122">
    <property type="entry name" value="TraH"/>
    <property type="match status" value="1"/>
</dbReference>
<evidence type="ECO:0000313" key="2">
    <source>
        <dbReference type="EMBL" id="MEA0970359.1"/>
    </source>
</evidence>
<organism evidence="2 3">
    <name type="scientific">Candidatus Megaera venefica</name>
    <dbReference type="NCBI Taxonomy" id="2055910"/>
    <lineage>
        <taxon>Bacteria</taxon>
        <taxon>Pseudomonadati</taxon>
        <taxon>Pseudomonadota</taxon>
        <taxon>Alphaproteobacteria</taxon>
        <taxon>Rickettsiales</taxon>
        <taxon>Rickettsiaceae</taxon>
        <taxon>Candidatus Megaera</taxon>
    </lineage>
</organism>
<sequence>MIQVFYSQYLSRVIFILLVQLMTTTSSTQAGGLDGFLKFAGQGGSMTSINKGAVISDQRAGYMTGGSIITRGPRPMDLQPLGIQLPSFEFDPCTGSGDLRWGGFSFIRGAEFAKYFKAVSASAGAYVAKMAIKQACPQCEDIMSYLESVARDINGMTFNQCEQGKAIADGLMGKFNAATSQKCLAKSSIAKGGSDLHEATQRCQDNPDKYGETGDEDKLKSMLPDNFNLVWKALSHGDGNAPTGMKELIMSISGSIIGTKTNGIATIATLPSLVEKEDLLEQYIGKPGVGSSKIKLYVCNEKVKCLKPVATESTVDNRSDTLYGKVETTLTSILDKIESNKGDLSDEEQALIEYSQIPIITLFEIELALKNKESVAMLAGNSEFIEVVCYDMVTNFMQKMLHEAKTAVDTLQTAQLDNTSIERFNRNIETVQMLLRDKKYMAMDKLQTIIAVKERLLKQQDVFEMGFSRFADSRGR</sequence>
<protein>
    <submittedName>
        <fullName evidence="2">Conjugal transfer protein TraH</fullName>
    </submittedName>
</protein>
<proteinExistence type="predicted"/>
<feature type="signal peptide" evidence="1">
    <location>
        <begin position="1"/>
        <end position="30"/>
    </location>
</feature>
<dbReference type="InterPro" id="IPR010927">
    <property type="entry name" value="T4SS_TraH"/>
</dbReference>
<name>A0ABU5NB10_9RICK</name>
<dbReference type="Proteomes" id="UP001291687">
    <property type="component" value="Unassembled WGS sequence"/>
</dbReference>
<dbReference type="EMBL" id="JARJFB010000013">
    <property type="protein sequence ID" value="MEA0970359.1"/>
    <property type="molecule type" value="Genomic_DNA"/>
</dbReference>
<accession>A0ABU5NB10</accession>
<reference evidence="2 3" key="1">
    <citation type="submission" date="2023-03" db="EMBL/GenBank/DDBJ databases">
        <title>Host association and intracellularity evolved multiple times independently in the Rickettsiales.</title>
        <authorList>
            <person name="Castelli M."/>
            <person name="Nardi T."/>
            <person name="Gammuto L."/>
            <person name="Bellinzona G."/>
            <person name="Sabaneyeva E."/>
            <person name="Potekhin A."/>
            <person name="Serra V."/>
            <person name="Petroni G."/>
            <person name="Sassera D."/>
        </authorList>
    </citation>
    <scope>NUCLEOTIDE SEQUENCE [LARGE SCALE GENOMIC DNA]</scope>
    <source>
        <strain evidence="2 3">Sr 2-6</strain>
    </source>
</reference>
<comment type="caution">
    <text evidence="2">The sequence shown here is derived from an EMBL/GenBank/DDBJ whole genome shotgun (WGS) entry which is preliminary data.</text>
</comment>
<gene>
    <name evidence="2" type="ORF">Megvenef_00318</name>
</gene>
<dbReference type="RefSeq" id="WP_322776261.1">
    <property type="nucleotide sequence ID" value="NZ_JARJFB010000013.1"/>
</dbReference>
<feature type="chain" id="PRO_5045491760" evidence="1">
    <location>
        <begin position="31"/>
        <end position="476"/>
    </location>
</feature>
<evidence type="ECO:0000313" key="3">
    <source>
        <dbReference type="Proteomes" id="UP001291687"/>
    </source>
</evidence>
<keyword evidence="3" id="KW-1185">Reference proteome</keyword>
<keyword evidence="1" id="KW-0732">Signal</keyword>
<evidence type="ECO:0000256" key="1">
    <source>
        <dbReference type="SAM" id="SignalP"/>
    </source>
</evidence>